<keyword evidence="1" id="KW-1133">Transmembrane helix</keyword>
<dbReference type="AlphaFoldDB" id="A0A4Y2F1W1"/>
<accession>A0A4Y2F1W1</accession>
<comment type="caution">
    <text evidence="2">The sequence shown here is derived from an EMBL/GenBank/DDBJ whole genome shotgun (WGS) entry which is preliminary data.</text>
</comment>
<reference evidence="2 3" key="1">
    <citation type="journal article" date="2019" name="Sci. Rep.">
        <title>Orb-weaving spider Araneus ventricosus genome elucidates the spidroin gene catalogue.</title>
        <authorList>
            <person name="Kono N."/>
            <person name="Nakamura H."/>
            <person name="Ohtoshi R."/>
            <person name="Moran D.A.P."/>
            <person name="Shinohara A."/>
            <person name="Yoshida Y."/>
            <person name="Fujiwara M."/>
            <person name="Mori M."/>
            <person name="Tomita M."/>
            <person name="Arakawa K."/>
        </authorList>
    </citation>
    <scope>NUCLEOTIDE SEQUENCE [LARGE SCALE GENOMIC DNA]</scope>
</reference>
<sequence>MGRHSVCPSPRNRDMGRHAAVHHLGTETWVFHSVCPPHGRVICVGMSCQVHVGIRHGSDSVCFHHLGTRDVASAFYLSPLREQRRMDPLRTLLIGIVSLTACCYNNWLCQRRRRMPEFCLFLCRGFLHGEKKYIIRVYLSKGSSNLFLSAIIHRENLVSRVLMADTQ</sequence>
<protein>
    <submittedName>
        <fullName evidence="2">Uncharacterized protein</fullName>
    </submittedName>
</protein>
<dbReference type="Proteomes" id="UP000499080">
    <property type="component" value="Unassembled WGS sequence"/>
</dbReference>
<proteinExistence type="predicted"/>
<evidence type="ECO:0000313" key="3">
    <source>
        <dbReference type="Proteomes" id="UP000499080"/>
    </source>
</evidence>
<name>A0A4Y2F1W1_ARAVE</name>
<keyword evidence="1" id="KW-0472">Membrane</keyword>
<dbReference type="EMBL" id="BGPR01000750">
    <property type="protein sequence ID" value="GBM34095.1"/>
    <property type="molecule type" value="Genomic_DNA"/>
</dbReference>
<feature type="transmembrane region" description="Helical" evidence="1">
    <location>
        <begin position="89"/>
        <end position="108"/>
    </location>
</feature>
<keyword evidence="3" id="KW-1185">Reference proteome</keyword>
<organism evidence="2 3">
    <name type="scientific">Araneus ventricosus</name>
    <name type="common">Orbweaver spider</name>
    <name type="synonym">Epeira ventricosa</name>
    <dbReference type="NCBI Taxonomy" id="182803"/>
    <lineage>
        <taxon>Eukaryota</taxon>
        <taxon>Metazoa</taxon>
        <taxon>Ecdysozoa</taxon>
        <taxon>Arthropoda</taxon>
        <taxon>Chelicerata</taxon>
        <taxon>Arachnida</taxon>
        <taxon>Araneae</taxon>
        <taxon>Araneomorphae</taxon>
        <taxon>Entelegynae</taxon>
        <taxon>Araneoidea</taxon>
        <taxon>Araneidae</taxon>
        <taxon>Araneus</taxon>
    </lineage>
</organism>
<gene>
    <name evidence="2" type="ORF">AVEN_225616_1</name>
</gene>
<keyword evidence="1" id="KW-0812">Transmembrane</keyword>
<evidence type="ECO:0000313" key="2">
    <source>
        <dbReference type="EMBL" id="GBM34095.1"/>
    </source>
</evidence>
<evidence type="ECO:0000256" key="1">
    <source>
        <dbReference type="SAM" id="Phobius"/>
    </source>
</evidence>